<keyword evidence="2" id="KW-1133">Transmembrane helix</keyword>
<evidence type="ECO:0000313" key="3">
    <source>
        <dbReference type="EMBL" id="PCH44906.1"/>
    </source>
</evidence>
<dbReference type="STRING" id="742152.A0A2H3JRX5"/>
<feature type="transmembrane region" description="Helical" evidence="2">
    <location>
        <begin position="34"/>
        <end position="55"/>
    </location>
</feature>
<feature type="transmembrane region" description="Helical" evidence="2">
    <location>
        <begin position="189"/>
        <end position="215"/>
    </location>
</feature>
<gene>
    <name evidence="3" type="ORF">WOLCODRAFT_91060</name>
</gene>
<evidence type="ECO:0000313" key="4">
    <source>
        <dbReference type="Proteomes" id="UP000218811"/>
    </source>
</evidence>
<protein>
    <submittedName>
        <fullName evidence="3">Uncharacterized protein</fullName>
    </submittedName>
</protein>
<dbReference type="OMA" id="FCLGMIW"/>
<feature type="transmembrane region" description="Helical" evidence="2">
    <location>
        <begin position="146"/>
        <end position="169"/>
    </location>
</feature>
<accession>A0A2H3JRX5</accession>
<feature type="compositionally biased region" description="Low complexity" evidence="1">
    <location>
        <begin position="353"/>
        <end position="373"/>
    </location>
</feature>
<organism evidence="3 4">
    <name type="scientific">Wolfiporia cocos (strain MD-104)</name>
    <name type="common">Brown rot fungus</name>
    <dbReference type="NCBI Taxonomy" id="742152"/>
    <lineage>
        <taxon>Eukaryota</taxon>
        <taxon>Fungi</taxon>
        <taxon>Dikarya</taxon>
        <taxon>Basidiomycota</taxon>
        <taxon>Agaricomycotina</taxon>
        <taxon>Agaricomycetes</taxon>
        <taxon>Polyporales</taxon>
        <taxon>Phaeolaceae</taxon>
        <taxon>Wolfiporia</taxon>
    </lineage>
</organism>
<reference evidence="3 4" key="1">
    <citation type="journal article" date="2012" name="Science">
        <title>The Paleozoic origin of enzymatic lignin decomposition reconstructed from 31 fungal genomes.</title>
        <authorList>
            <person name="Floudas D."/>
            <person name="Binder M."/>
            <person name="Riley R."/>
            <person name="Barry K."/>
            <person name="Blanchette R.A."/>
            <person name="Henrissat B."/>
            <person name="Martinez A.T."/>
            <person name="Otillar R."/>
            <person name="Spatafora J.W."/>
            <person name="Yadav J.S."/>
            <person name="Aerts A."/>
            <person name="Benoit I."/>
            <person name="Boyd A."/>
            <person name="Carlson A."/>
            <person name="Copeland A."/>
            <person name="Coutinho P.M."/>
            <person name="de Vries R.P."/>
            <person name="Ferreira P."/>
            <person name="Findley K."/>
            <person name="Foster B."/>
            <person name="Gaskell J."/>
            <person name="Glotzer D."/>
            <person name="Gorecki P."/>
            <person name="Heitman J."/>
            <person name="Hesse C."/>
            <person name="Hori C."/>
            <person name="Igarashi K."/>
            <person name="Jurgens J.A."/>
            <person name="Kallen N."/>
            <person name="Kersten P."/>
            <person name="Kohler A."/>
            <person name="Kuees U."/>
            <person name="Kumar T.K.A."/>
            <person name="Kuo A."/>
            <person name="LaButti K."/>
            <person name="Larrondo L.F."/>
            <person name="Lindquist E."/>
            <person name="Ling A."/>
            <person name="Lombard V."/>
            <person name="Lucas S."/>
            <person name="Lundell T."/>
            <person name="Martin R."/>
            <person name="McLaughlin D.J."/>
            <person name="Morgenstern I."/>
            <person name="Morin E."/>
            <person name="Murat C."/>
            <person name="Nagy L.G."/>
            <person name="Nolan M."/>
            <person name="Ohm R.A."/>
            <person name="Patyshakuliyeva A."/>
            <person name="Rokas A."/>
            <person name="Ruiz-Duenas F.J."/>
            <person name="Sabat G."/>
            <person name="Salamov A."/>
            <person name="Samejima M."/>
            <person name="Schmutz J."/>
            <person name="Slot J.C."/>
            <person name="St John F."/>
            <person name="Stenlid J."/>
            <person name="Sun H."/>
            <person name="Sun S."/>
            <person name="Syed K."/>
            <person name="Tsang A."/>
            <person name="Wiebenga A."/>
            <person name="Young D."/>
            <person name="Pisabarro A."/>
            <person name="Eastwood D.C."/>
            <person name="Martin F."/>
            <person name="Cullen D."/>
            <person name="Grigoriev I.V."/>
            <person name="Hibbett D.S."/>
        </authorList>
    </citation>
    <scope>NUCLEOTIDE SEQUENCE [LARGE SCALE GENOMIC DNA]</scope>
    <source>
        <strain evidence="3 4">MD-104</strain>
    </source>
</reference>
<dbReference type="AlphaFoldDB" id="A0A2H3JRX5"/>
<dbReference type="OrthoDB" id="3256745at2759"/>
<evidence type="ECO:0000256" key="2">
    <source>
        <dbReference type="SAM" id="Phobius"/>
    </source>
</evidence>
<feature type="region of interest" description="Disordered" evidence="1">
    <location>
        <begin position="328"/>
        <end position="397"/>
    </location>
</feature>
<keyword evidence="2" id="KW-0472">Membrane</keyword>
<name>A0A2H3JRX5_WOLCO</name>
<feature type="transmembrane region" description="Helical" evidence="2">
    <location>
        <begin position="104"/>
        <end position="125"/>
    </location>
</feature>
<evidence type="ECO:0000256" key="1">
    <source>
        <dbReference type="SAM" id="MobiDB-lite"/>
    </source>
</evidence>
<keyword evidence="4" id="KW-1185">Reference proteome</keyword>
<proteinExistence type="predicted"/>
<feature type="region of interest" description="Disordered" evidence="1">
    <location>
        <begin position="266"/>
        <end position="288"/>
    </location>
</feature>
<sequence length="538" mass="59042">MLPFALKVAWFVLSLSGLLSGLVGLPRFASVSGGFWIPILYNSANMIIQGMLCIGTGMLPRPPGIRGIHEFTHSPVLGMIWRMNPPAMPRSFCIVQSCLTATSWFITTSLCATVTIATFIAILHSHGNYTLRVTDLQRSLQRRPSSLSLIIGFPLVSSMAYFIVALKLGAIQASDDMRCDATNPIWVRLLSYAGLPLLLAIPSFLLTFTSIFLLLSSRKRLQRQMAMPREEVFTPIPMRRSSKFKRPSLQAAQGTFNLPVIPALPTTTSSLDSEPSQRTASSTPTPSMILYAISSPPRSLSAGTNSWPAGRAPVHPSAAHPKRYHLPFSWNARSSPRSSPEDRWKRQTRYSRSASPMTFAPPSTAPSARTSPTNKGYFSSLGRASGNPVADAGSDEEDIFPGEMGAVLTGYEEYEGNSMSGSLKWARRSEVSSFMKSELEFAREESETDDLTVYTHSMWEHSFVDSLYACKSPVAWRILFFQLFLATTQIVASISSLVDMLAGRTSASPFGTQHVALILTAWAPTIAFGVLPWRRGPL</sequence>
<feature type="region of interest" description="Disordered" evidence="1">
    <location>
        <begin position="301"/>
        <end position="320"/>
    </location>
</feature>
<feature type="transmembrane region" description="Helical" evidence="2">
    <location>
        <begin position="514"/>
        <end position="533"/>
    </location>
</feature>
<feature type="compositionally biased region" description="Polar residues" evidence="1">
    <location>
        <begin position="266"/>
        <end position="286"/>
    </location>
</feature>
<dbReference type="Proteomes" id="UP000218811">
    <property type="component" value="Unassembled WGS sequence"/>
</dbReference>
<feature type="transmembrane region" description="Helical" evidence="2">
    <location>
        <begin position="474"/>
        <end position="494"/>
    </location>
</feature>
<dbReference type="EMBL" id="KB468168">
    <property type="protein sequence ID" value="PCH44906.1"/>
    <property type="molecule type" value="Genomic_DNA"/>
</dbReference>
<keyword evidence="2" id="KW-0812">Transmembrane</keyword>